<accession>A0AAU9Q3V5</accession>
<protein>
    <submittedName>
        <fullName evidence="1">Uncharacterized protein</fullName>
    </submittedName>
</protein>
<evidence type="ECO:0000313" key="1">
    <source>
        <dbReference type="EMBL" id="CAH1523574.1"/>
    </source>
</evidence>
<evidence type="ECO:0000313" key="2">
    <source>
        <dbReference type="Proteomes" id="UP001295420"/>
    </source>
</evidence>
<organism evidence="1 2">
    <name type="scientific">Vibrio owensii</name>
    <dbReference type="NCBI Taxonomy" id="696485"/>
    <lineage>
        <taxon>Bacteria</taxon>
        <taxon>Pseudomonadati</taxon>
        <taxon>Pseudomonadota</taxon>
        <taxon>Gammaproteobacteria</taxon>
        <taxon>Vibrionales</taxon>
        <taxon>Vibrionaceae</taxon>
        <taxon>Vibrio</taxon>
    </lineage>
</organism>
<name>A0AAU9Q3V5_9VIBR</name>
<gene>
    <name evidence="1" type="ORF">THF1D04_160002</name>
</gene>
<dbReference type="EMBL" id="CAKMTQ010000008">
    <property type="protein sequence ID" value="CAH1523574.1"/>
    <property type="molecule type" value="Genomic_DNA"/>
</dbReference>
<dbReference type="AlphaFoldDB" id="A0AAU9Q3V5"/>
<dbReference type="RefSeq" id="WP_409930572.1">
    <property type="nucleotide sequence ID" value="NZ_CAKMTQ010000008.1"/>
</dbReference>
<dbReference type="Proteomes" id="UP001295420">
    <property type="component" value="Unassembled WGS sequence"/>
</dbReference>
<comment type="caution">
    <text evidence="1">The sequence shown here is derived from an EMBL/GenBank/DDBJ whole genome shotgun (WGS) entry which is preliminary data.</text>
</comment>
<reference evidence="1" key="1">
    <citation type="submission" date="2022-01" db="EMBL/GenBank/DDBJ databases">
        <authorList>
            <person name="Lagorce A."/>
        </authorList>
    </citation>
    <scope>NUCLEOTIDE SEQUENCE</scope>
    <source>
        <strain evidence="1">Th15_F1_D04</strain>
    </source>
</reference>
<proteinExistence type="predicted"/>
<sequence length="179" mass="20537">MFVVSKKGNEIEFADVEFSYVAEVLKPIDTSLSELNHEISKSDVWDVSCLCDKGEYLIGLGFCIMQRYMFDVLRDVDLKPVEARKLGPCSSLGEPVAELIHTAANYWKHEPEWHIWLEKLSKQSQETVDKVLHHRDSAQYPLSDLLADLNGSSDLTLIGCLPYLIDWRRALFEYTKKNV</sequence>